<dbReference type="EMBL" id="LR593886">
    <property type="protein sequence ID" value="VTR97037.1"/>
    <property type="molecule type" value="Genomic_DNA"/>
</dbReference>
<evidence type="ECO:0000313" key="1">
    <source>
        <dbReference type="EMBL" id="VTR97037.1"/>
    </source>
</evidence>
<dbReference type="Proteomes" id="UP000464178">
    <property type="component" value="Chromosome"/>
</dbReference>
<dbReference type="AlphaFoldDB" id="A0A6P2D854"/>
<name>A0A6P2D854_9BACT</name>
<dbReference type="RefSeq" id="WP_232069821.1">
    <property type="nucleotide sequence ID" value="NZ_LR593886.1"/>
</dbReference>
<evidence type="ECO:0000313" key="2">
    <source>
        <dbReference type="Proteomes" id="UP000464178"/>
    </source>
</evidence>
<reference evidence="1 2" key="1">
    <citation type="submission" date="2019-05" db="EMBL/GenBank/DDBJ databases">
        <authorList>
            <consortium name="Science for Life Laboratories"/>
        </authorList>
    </citation>
    <scope>NUCLEOTIDE SEQUENCE [LARGE SCALE GENOMIC DNA]</scope>
    <source>
        <strain evidence="1">Soil9</strain>
    </source>
</reference>
<gene>
    <name evidence="1" type="ORF">SOIL9_09210</name>
</gene>
<proteinExistence type="predicted"/>
<sequence>MTEAEWLVCEDSRRMLTVLTSGPVSPRKLRLFAVSSCRRVMHTSRNPPTVIEARLSVAERYADGLASEAELEQVRVTQELMPGNSVDGFGTEPAAADAIGAVAGTLAWCSAAGVIDSFGASLLLGARRTGFFGRMWGMFNRPPEPKPTEWLKYQSHEAGQCDLIRDIFGNPFRPVTFSPSWRSSTAAALAAQMYEARDFSAMPILADALEDAGCDSADVLDHCRGPEPHVRGCWVMDLVLGKE</sequence>
<organism evidence="1 2">
    <name type="scientific">Gemmata massiliana</name>
    <dbReference type="NCBI Taxonomy" id="1210884"/>
    <lineage>
        <taxon>Bacteria</taxon>
        <taxon>Pseudomonadati</taxon>
        <taxon>Planctomycetota</taxon>
        <taxon>Planctomycetia</taxon>
        <taxon>Gemmatales</taxon>
        <taxon>Gemmataceae</taxon>
        <taxon>Gemmata</taxon>
    </lineage>
</organism>
<protein>
    <recommendedName>
        <fullName evidence="3">SMI1/KNR4 family protein</fullName>
    </recommendedName>
</protein>
<accession>A0A6P2D854</accession>
<evidence type="ECO:0008006" key="3">
    <source>
        <dbReference type="Google" id="ProtNLM"/>
    </source>
</evidence>
<dbReference type="KEGG" id="gms:SOIL9_09210"/>
<keyword evidence="2" id="KW-1185">Reference proteome</keyword>